<dbReference type="Pfam" id="PF05552">
    <property type="entry name" value="MS_channel_1st_1"/>
    <property type="match status" value="2"/>
</dbReference>
<keyword evidence="1" id="KW-1133">Transmembrane helix</keyword>
<feature type="transmembrane region" description="Helical" evidence="1">
    <location>
        <begin position="331"/>
        <end position="355"/>
    </location>
</feature>
<dbReference type="EMBL" id="FXUB01000007">
    <property type="protein sequence ID" value="SMP19487.1"/>
    <property type="molecule type" value="Genomic_DNA"/>
</dbReference>
<feature type="transmembrane region" description="Helical" evidence="1">
    <location>
        <begin position="146"/>
        <end position="164"/>
    </location>
</feature>
<keyword evidence="1" id="KW-0812">Transmembrane</keyword>
<organism evidence="2 3">
    <name type="scientific">Desulfurobacterium pacificum</name>
    <dbReference type="NCBI Taxonomy" id="240166"/>
    <lineage>
        <taxon>Bacteria</taxon>
        <taxon>Pseudomonadati</taxon>
        <taxon>Aquificota</taxon>
        <taxon>Aquificia</taxon>
        <taxon>Desulfurobacteriales</taxon>
        <taxon>Desulfurobacteriaceae</taxon>
        <taxon>Desulfurobacterium</taxon>
    </lineage>
</organism>
<dbReference type="InterPro" id="IPR008910">
    <property type="entry name" value="MSC_TM_helix"/>
</dbReference>
<dbReference type="PANTHER" id="PTHR30221">
    <property type="entry name" value="SMALL-CONDUCTANCE MECHANOSENSITIVE CHANNEL"/>
    <property type="match status" value="1"/>
</dbReference>
<dbReference type="InterPro" id="IPR045275">
    <property type="entry name" value="MscS_archaea/bacteria_type"/>
</dbReference>
<feature type="transmembrane region" description="Helical" evidence="1">
    <location>
        <begin position="272"/>
        <end position="296"/>
    </location>
</feature>
<gene>
    <name evidence="2" type="ORF">SAMN06265339_1684</name>
</gene>
<evidence type="ECO:0000256" key="1">
    <source>
        <dbReference type="SAM" id="Phobius"/>
    </source>
</evidence>
<evidence type="ECO:0000313" key="2">
    <source>
        <dbReference type="EMBL" id="SMP19487.1"/>
    </source>
</evidence>
<protein>
    <submittedName>
        <fullName evidence="2">Conserved TM helix</fullName>
    </submittedName>
</protein>
<name>A0ABY1NXL7_9BACT</name>
<dbReference type="Gene3D" id="1.10.287.1260">
    <property type="match status" value="1"/>
</dbReference>
<dbReference type="PANTHER" id="PTHR30221:SF1">
    <property type="entry name" value="SMALL-CONDUCTANCE MECHANOSENSITIVE CHANNEL"/>
    <property type="match status" value="1"/>
</dbReference>
<keyword evidence="3" id="KW-1185">Reference proteome</keyword>
<accession>A0ABY1NXL7</accession>
<dbReference type="Proteomes" id="UP001157911">
    <property type="component" value="Unassembled WGS sequence"/>
</dbReference>
<feature type="transmembrane region" description="Helical" evidence="1">
    <location>
        <begin position="20"/>
        <end position="42"/>
    </location>
</feature>
<comment type="caution">
    <text evidence="2">The sequence shown here is derived from an EMBL/GenBank/DDBJ whole genome shotgun (WGS) entry which is preliminary data.</text>
</comment>
<feature type="transmembrane region" description="Helical" evidence="1">
    <location>
        <begin position="96"/>
        <end position="115"/>
    </location>
</feature>
<evidence type="ECO:0000313" key="3">
    <source>
        <dbReference type="Proteomes" id="UP001157911"/>
    </source>
</evidence>
<feature type="transmembrane region" description="Helical" evidence="1">
    <location>
        <begin position="176"/>
        <end position="203"/>
    </location>
</feature>
<reference evidence="2 3" key="1">
    <citation type="submission" date="2017-05" db="EMBL/GenBank/DDBJ databases">
        <authorList>
            <person name="Varghese N."/>
            <person name="Submissions S."/>
        </authorList>
    </citation>
    <scope>NUCLEOTIDE SEQUENCE [LARGE SCALE GENOMIC DNA]</scope>
    <source>
        <strain evidence="2 3">DSM 15522</strain>
    </source>
</reference>
<feature type="transmembrane region" description="Helical" evidence="1">
    <location>
        <begin position="308"/>
        <end position="325"/>
    </location>
</feature>
<feature type="transmembrane region" description="Helical" evidence="1">
    <location>
        <begin position="239"/>
        <end position="260"/>
    </location>
</feature>
<dbReference type="NCBIfam" id="NF033912">
    <property type="entry name" value="msc"/>
    <property type="match status" value="1"/>
</dbReference>
<feature type="transmembrane region" description="Helical" evidence="1">
    <location>
        <begin position="62"/>
        <end position="84"/>
    </location>
</feature>
<sequence>MEVYGIWKEVIPYAIVAVKAVVIAVIGWVIAALAGAGVRAIFERFEVLKKQKDLPKSAGDLVYYLILLVTAVAVLEVLGLKYVTQPFLDLLNKVGAYLPNLIGAVVIMVAGGFFAKIAKEFVHSLLDTFQIKEIGEKYGIEDLSGAVANFVYLMILLFVAIAALNALQIEAISKPAIAMIGSILNAVPRIIAAIIIFAIIYYVGRFVADVASKIVNELNFDEIAKVVGISSDKLKFDELVRYVIVAFAVLIGLSQAFHYIEAQALYSITYKFTVIAFKLVVASAIVFAGAYFGSIFESRVENREIGKLIKAAFIVAAIFIALPYVGVSGRVIEIVVFSISIGLGLAFALAFGFGGKDVAAEVLKKLFLRERE</sequence>
<proteinExistence type="predicted"/>
<dbReference type="RefSeq" id="WP_283401121.1">
    <property type="nucleotide sequence ID" value="NZ_FXUB01000007.1"/>
</dbReference>
<keyword evidence="1" id="KW-0472">Membrane</keyword>